<name>A0AAF0D2M1_ODILC</name>
<evidence type="ECO:0000256" key="1">
    <source>
        <dbReference type="SAM" id="Phobius"/>
    </source>
</evidence>
<feature type="transmembrane region" description="Helical" evidence="1">
    <location>
        <begin position="41"/>
        <end position="61"/>
    </location>
</feature>
<keyword evidence="1" id="KW-0812">Transmembrane</keyword>
<protein>
    <submittedName>
        <fullName evidence="2">Uncharacterized protein</fullName>
    </submittedName>
</protein>
<sequence>MENAKLKNTYIIIISWALFLLASIILKFLKIPSMPLTISDNLWVLPVCIIPLLTILLEDYLSNK</sequence>
<keyword evidence="1" id="KW-0472">Membrane</keyword>
<dbReference type="KEGG" id="oyw:OdinLCB4_000720"/>
<dbReference type="AlphaFoldDB" id="A0AAF0D2M1"/>
<keyword evidence="1" id="KW-1133">Transmembrane helix</keyword>
<reference evidence="2" key="2">
    <citation type="journal article" date="2022" name="Nat. Microbiol.">
        <title>A closed Candidatus Odinarchaeum chromosome exposes Asgard archaeal viruses.</title>
        <authorList>
            <person name="Tamarit D."/>
            <person name="Caceres E.F."/>
            <person name="Krupovic M."/>
            <person name="Nijland R."/>
            <person name="Eme L."/>
            <person name="Robinson N.P."/>
            <person name="Ettema T.J.G."/>
        </authorList>
    </citation>
    <scope>NUCLEOTIDE SEQUENCE</scope>
    <source>
        <strain evidence="2">LCB_4</strain>
    </source>
</reference>
<proteinExistence type="predicted"/>
<accession>A0AAF0D2M1</accession>
<reference evidence="2" key="1">
    <citation type="journal article" date="2017" name="Nature">
        <title>Asgard archaea illuminate the origin of eukaryotic cellular complexity.</title>
        <authorList>
            <person name="Zaremba-Niedzwiedzka K."/>
            <person name="Caceres E.F."/>
            <person name="Saw J.H."/>
            <person name="Backstrom D."/>
            <person name="Juzokaite L."/>
            <person name="Vancaester E."/>
            <person name="Seitz K.W."/>
            <person name="Anantharaman K."/>
            <person name="Starnawski P."/>
            <person name="Kjeldsen K.U."/>
            <person name="Scott M.B."/>
            <person name="Nunoura T."/>
            <person name="Banfield J.F."/>
            <person name="Schramm A."/>
            <person name="Baker B.J."/>
            <person name="Spang A."/>
            <person name="Ettema T.J.G."/>
        </authorList>
    </citation>
    <scope>NUCLEOTIDE SEQUENCE</scope>
    <source>
        <strain evidence="2">LCB_4</strain>
    </source>
</reference>
<organism evidence="2 3">
    <name type="scientific">Odinarchaeota yellowstonii (strain LCB_4)</name>
    <dbReference type="NCBI Taxonomy" id="1841599"/>
    <lineage>
        <taxon>Archaea</taxon>
        <taxon>Promethearchaeati</taxon>
        <taxon>Candidatus Odinarchaeota</taxon>
        <taxon>Candidatus Odinarchaeia</taxon>
        <taxon>Candidatus Odinarchaeales</taxon>
        <taxon>Candidatus Odinarchaeaceae</taxon>
        <taxon>Candidatus Odinarchaeum</taxon>
    </lineage>
</organism>
<evidence type="ECO:0000313" key="3">
    <source>
        <dbReference type="Proteomes" id="UP000186851"/>
    </source>
</evidence>
<dbReference type="EMBL" id="CP091871">
    <property type="protein sequence ID" value="WEU40488.1"/>
    <property type="molecule type" value="Genomic_DNA"/>
</dbReference>
<feature type="transmembrane region" description="Helical" evidence="1">
    <location>
        <begin position="9"/>
        <end position="29"/>
    </location>
</feature>
<evidence type="ECO:0000313" key="2">
    <source>
        <dbReference type="EMBL" id="WEU40488.1"/>
    </source>
</evidence>
<gene>
    <name evidence="2" type="ORF">OdinLCB4_000720</name>
</gene>
<dbReference type="Proteomes" id="UP000186851">
    <property type="component" value="Chromosome"/>
</dbReference>